<dbReference type="AlphaFoldDB" id="A0A9N8VF29"/>
<name>A0A9N8VF29_9GLOM</name>
<dbReference type="Proteomes" id="UP000789570">
    <property type="component" value="Unassembled WGS sequence"/>
</dbReference>
<reference evidence="1" key="1">
    <citation type="submission" date="2021-06" db="EMBL/GenBank/DDBJ databases">
        <authorList>
            <person name="Kallberg Y."/>
            <person name="Tangrot J."/>
            <person name="Rosling A."/>
        </authorList>
    </citation>
    <scope>NUCLEOTIDE SEQUENCE</scope>
    <source>
        <strain evidence="1">UK204</strain>
    </source>
</reference>
<keyword evidence="2" id="KW-1185">Reference proteome</keyword>
<proteinExistence type="predicted"/>
<dbReference type="EMBL" id="CAJVPQ010000149">
    <property type="protein sequence ID" value="CAG8450859.1"/>
    <property type="molecule type" value="Genomic_DNA"/>
</dbReference>
<accession>A0A9N8VF29</accession>
<gene>
    <name evidence="1" type="ORF">FCALED_LOCUS1220</name>
</gene>
<organism evidence="1 2">
    <name type="scientific">Funneliformis caledonium</name>
    <dbReference type="NCBI Taxonomy" id="1117310"/>
    <lineage>
        <taxon>Eukaryota</taxon>
        <taxon>Fungi</taxon>
        <taxon>Fungi incertae sedis</taxon>
        <taxon>Mucoromycota</taxon>
        <taxon>Glomeromycotina</taxon>
        <taxon>Glomeromycetes</taxon>
        <taxon>Glomerales</taxon>
        <taxon>Glomeraceae</taxon>
        <taxon>Funneliformis</taxon>
    </lineage>
</organism>
<comment type="caution">
    <text evidence="1">The sequence shown here is derived from an EMBL/GenBank/DDBJ whole genome shotgun (WGS) entry which is preliminary data.</text>
</comment>
<evidence type="ECO:0000313" key="1">
    <source>
        <dbReference type="EMBL" id="CAG8450859.1"/>
    </source>
</evidence>
<evidence type="ECO:0000313" key="2">
    <source>
        <dbReference type="Proteomes" id="UP000789570"/>
    </source>
</evidence>
<sequence length="208" mass="24372">MEQSQNSSNSNQCFLEIKPGEDYQRCIWCINFRSLKDKEKHSFTPTKERSTPSSSETKWRCDFKDRRVGIRELCGDECLDFLIPVQTSFPNQVSYSVKRSNVAVRKLQGLSDAVKNDRRFHELQLKHQWLIDQENKEYFSDAYGITNINPLLVDNHGMTVLFLDNRGILFEWCELTRDMYVLGINDMEGLANFLYHPEKKLNIMEDTG</sequence>
<dbReference type="OrthoDB" id="2430151at2759"/>
<protein>
    <submittedName>
        <fullName evidence="1">6011_t:CDS:1</fullName>
    </submittedName>
</protein>